<comment type="caution">
    <text evidence="2">The sequence shown here is derived from an EMBL/GenBank/DDBJ whole genome shotgun (WGS) entry which is preliminary data.</text>
</comment>
<dbReference type="Proteomes" id="UP000479710">
    <property type="component" value="Unassembled WGS sequence"/>
</dbReference>
<proteinExistence type="predicted"/>
<feature type="signal peptide" evidence="1">
    <location>
        <begin position="1"/>
        <end position="21"/>
    </location>
</feature>
<reference evidence="2 3" key="1">
    <citation type="submission" date="2019-11" db="EMBL/GenBank/DDBJ databases">
        <title>Whole genome sequence of Oryza granulata.</title>
        <authorList>
            <person name="Li W."/>
        </authorList>
    </citation>
    <scope>NUCLEOTIDE SEQUENCE [LARGE SCALE GENOMIC DNA]</scope>
    <source>
        <strain evidence="3">cv. Menghai</strain>
        <tissue evidence="2">Leaf</tissue>
    </source>
</reference>
<sequence length="118" mass="11819">MSAFMVVISVVMDFNISITSAMVGSLMAAGCGAEAVEDCGDGGGLGRTGSCGRKLSGIPTRVGVASSRVIHGIHPSKIGDNVNNTADYPDSPVGHCCAECTARTPVGHCCAECTASQG</sequence>
<organism evidence="2 3">
    <name type="scientific">Oryza meyeriana var. granulata</name>
    <dbReference type="NCBI Taxonomy" id="110450"/>
    <lineage>
        <taxon>Eukaryota</taxon>
        <taxon>Viridiplantae</taxon>
        <taxon>Streptophyta</taxon>
        <taxon>Embryophyta</taxon>
        <taxon>Tracheophyta</taxon>
        <taxon>Spermatophyta</taxon>
        <taxon>Magnoliopsida</taxon>
        <taxon>Liliopsida</taxon>
        <taxon>Poales</taxon>
        <taxon>Poaceae</taxon>
        <taxon>BOP clade</taxon>
        <taxon>Oryzoideae</taxon>
        <taxon>Oryzeae</taxon>
        <taxon>Oryzinae</taxon>
        <taxon>Oryza</taxon>
        <taxon>Oryza meyeriana</taxon>
    </lineage>
</organism>
<keyword evidence="1" id="KW-0732">Signal</keyword>
<name>A0A6G1FE28_9ORYZ</name>
<keyword evidence="3" id="KW-1185">Reference proteome</keyword>
<dbReference type="EMBL" id="SPHZ02000001">
    <property type="protein sequence ID" value="KAF0935052.1"/>
    <property type="molecule type" value="Genomic_DNA"/>
</dbReference>
<feature type="chain" id="PRO_5026134349" description="Secreted protein" evidence="1">
    <location>
        <begin position="22"/>
        <end position="118"/>
    </location>
</feature>
<evidence type="ECO:0008006" key="4">
    <source>
        <dbReference type="Google" id="ProtNLM"/>
    </source>
</evidence>
<evidence type="ECO:0000313" key="2">
    <source>
        <dbReference type="EMBL" id="KAF0935052.1"/>
    </source>
</evidence>
<evidence type="ECO:0000313" key="3">
    <source>
        <dbReference type="Proteomes" id="UP000479710"/>
    </source>
</evidence>
<gene>
    <name evidence="2" type="ORF">E2562_029640</name>
</gene>
<evidence type="ECO:0000256" key="1">
    <source>
        <dbReference type="SAM" id="SignalP"/>
    </source>
</evidence>
<protein>
    <recommendedName>
        <fullName evidence="4">Secreted protein</fullName>
    </recommendedName>
</protein>
<dbReference type="AlphaFoldDB" id="A0A6G1FE28"/>
<accession>A0A6G1FE28</accession>